<dbReference type="SUPFAM" id="SSF53335">
    <property type="entry name" value="S-adenosyl-L-methionine-dependent methyltransferases"/>
    <property type="match status" value="1"/>
</dbReference>
<evidence type="ECO:0000313" key="1">
    <source>
        <dbReference type="EMBL" id="MCT2586589.1"/>
    </source>
</evidence>
<sequence length="236" mass="26023">MSGIRGAYVTGVRTVRKAADKAGLLTKLERSDSAKVRHLATLFSIHDATEMVRMDMAWWSYPAMRRVEEFLADRPEARIFEYGAGASTLWLAKRAGQVDSVEHDTQWAEVVREMVAGASVGNVKLHAVAPTAATADTVVRSNRVGHTDLDFADYVSTIDQVGGPFDLIVVDGRARVDAFRRALDHLADGGVVVFDNIKRKRYWDVVSVLPGLRIELLKGGTPTLPYPTTTGLIWRD</sequence>
<evidence type="ECO:0000313" key="2">
    <source>
        <dbReference type="Proteomes" id="UP001156441"/>
    </source>
</evidence>
<proteinExistence type="predicted"/>
<reference evidence="1 2" key="1">
    <citation type="submission" date="2021-02" db="EMBL/GenBank/DDBJ databases">
        <title>Actinophytocola xerophila sp. nov., isolated from soil of cotton cropping field.</title>
        <authorList>
            <person name="Huang R."/>
            <person name="Chen X."/>
            <person name="Ge X."/>
            <person name="Liu W."/>
        </authorList>
    </citation>
    <scope>NUCLEOTIDE SEQUENCE [LARGE SCALE GENOMIC DNA]</scope>
    <source>
        <strain evidence="1 2">S1-96</strain>
    </source>
</reference>
<dbReference type="Proteomes" id="UP001156441">
    <property type="component" value="Unassembled WGS sequence"/>
</dbReference>
<accession>A0ABT2JFD3</accession>
<comment type="caution">
    <text evidence="1">The sequence shown here is derived from an EMBL/GenBank/DDBJ whole genome shotgun (WGS) entry which is preliminary data.</text>
</comment>
<dbReference type="RefSeq" id="WP_260194413.1">
    <property type="nucleotide sequence ID" value="NZ_JAFFZE010000019.1"/>
</dbReference>
<protein>
    <submittedName>
        <fullName evidence="1">Class I SAM-dependent methyltransferase</fullName>
    </submittedName>
</protein>
<keyword evidence="1" id="KW-0489">Methyltransferase</keyword>
<dbReference type="GO" id="GO:0032259">
    <property type="term" value="P:methylation"/>
    <property type="evidence" value="ECO:0007669"/>
    <property type="project" value="UniProtKB-KW"/>
</dbReference>
<dbReference type="GO" id="GO:0008168">
    <property type="term" value="F:methyltransferase activity"/>
    <property type="evidence" value="ECO:0007669"/>
    <property type="project" value="UniProtKB-KW"/>
</dbReference>
<dbReference type="Pfam" id="PF13578">
    <property type="entry name" value="Methyltransf_24"/>
    <property type="match status" value="1"/>
</dbReference>
<name>A0ABT2JFD3_9PSEU</name>
<organism evidence="1 2">
    <name type="scientific">Actinophytocola gossypii</name>
    <dbReference type="NCBI Taxonomy" id="2812003"/>
    <lineage>
        <taxon>Bacteria</taxon>
        <taxon>Bacillati</taxon>
        <taxon>Actinomycetota</taxon>
        <taxon>Actinomycetes</taxon>
        <taxon>Pseudonocardiales</taxon>
        <taxon>Pseudonocardiaceae</taxon>
    </lineage>
</organism>
<dbReference type="EMBL" id="JAFFZE010000019">
    <property type="protein sequence ID" value="MCT2586589.1"/>
    <property type="molecule type" value="Genomic_DNA"/>
</dbReference>
<keyword evidence="2" id="KW-1185">Reference proteome</keyword>
<dbReference type="Gene3D" id="3.40.50.150">
    <property type="entry name" value="Vaccinia Virus protein VP39"/>
    <property type="match status" value="1"/>
</dbReference>
<gene>
    <name evidence="1" type="ORF">JT362_26045</name>
</gene>
<keyword evidence="1" id="KW-0808">Transferase</keyword>
<dbReference type="InterPro" id="IPR029063">
    <property type="entry name" value="SAM-dependent_MTases_sf"/>
</dbReference>